<evidence type="ECO:0000256" key="9">
    <source>
        <dbReference type="ARBA" id="ARBA00032005"/>
    </source>
</evidence>
<dbReference type="InterPro" id="IPR050202">
    <property type="entry name" value="Cyt/Deoxycyt_deaminase"/>
</dbReference>
<proteinExistence type="inferred from homology"/>
<evidence type="ECO:0000256" key="3">
    <source>
        <dbReference type="ARBA" id="ARBA00006576"/>
    </source>
</evidence>
<evidence type="ECO:0000256" key="11">
    <source>
        <dbReference type="ARBA" id="ARBA00049558"/>
    </source>
</evidence>
<evidence type="ECO:0000256" key="8">
    <source>
        <dbReference type="ARBA" id="ARBA00022833"/>
    </source>
</evidence>
<keyword evidence="8 14" id="KW-0862">Zinc</keyword>
<dbReference type="PROSITE" id="PS51747">
    <property type="entry name" value="CYT_DCMP_DEAMINASES_2"/>
    <property type="match status" value="1"/>
</dbReference>
<dbReference type="PROSITE" id="PS00903">
    <property type="entry name" value="CYT_DCMP_DEAMINASES_1"/>
    <property type="match status" value="1"/>
</dbReference>
<comment type="function">
    <text evidence="2 15">This enzyme scavenges exogenous and endogenous cytidine and 2'-deoxycytidine for UMP synthesis.</text>
</comment>
<dbReference type="GO" id="GO:0008270">
    <property type="term" value="F:zinc ion binding"/>
    <property type="evidence" value="ECO:0007669"/>
    <property type="project" value="UniProtKB-UniRule"/>
</dbReference>
<feature type="binding site" evidence="14">
    <location>
        <position position="90"/>
    </location>
    <ligand>
        <name>Zn(2+)</name>
        <dbReference type="ChEBI" id="CHEBI:29105"/>
        <note>catalytic</note>
    </ligand>
</feature>
<dbReference type="AlphaFoldDB" id="A0AB39X9C2"/>
<evidence type="ECO:0000256" key="10">
    <source>
        <dbReference type="ARBA" id="ARBA00049252"/>
    </source>
</evidence>
<evidence type="ECO:0000256" key="4">
    <source>
        <dbReference type="ARBA" id="ARBA00012783"/>
    </source>
</evidence>
<dbReference type="InterPro" id="IPR016192">
    <property type="entry name" value="APOBEC/CMP_deaminase_Zn-bd"/>
</dbReference>
<comment type="catalytic activity">
    <reaction evidence="11 15">
        <text>cytidine + H2O + H(+) = uridine + NH4(+)</text>
        <dbReference type="Rhea" id="RHEA:16069"/>
        <dbReference type="ChEBI" id="CHEBI:15377"/>
        <dbReference type="ChEBI" id="CHEBI:15378"/>
        <dbReference type="ChEBI" id="CHEBI:16704"/>
        <dbReference type="ChEBI" id="CHEBI:17562"/>
        <dbReference type="ChEBI" id="CHEBI:28938"/>
        <dbReference type="EC" id="3.5.4.5"/>
    </reaction>
</comment>
<keyword evidence="6 14" id="KW-0479">Metal-binding</keyword>
<evidence type="ECO:0000256" key="14">
    <source>
        <dbReference type="PIRSR" id="PIRSR606262-3"/>
    </source>
</evidence>
<keyword evidence="7 15" id="KW-0378">Hydrolase</keyword>
<evidence type="ECO:0000256" key="13">
    <source>
        <dbReference type="PIRSR" id="PIRSR606262-2"/>
    </source>
</evidence>
<dbReference type="Gene3D" id="3.40.140.10">
    <property type="entry name" value="Cytidine Deaminase, domain 2"/>
    <property type="match status" value="1"/>
</dbReference>
<feature type="binding site" evidence="14">
    <location>
        <position position="55"/>
    </location>
    <ligand>
        <name>Zn(2+)</name>
        <dbReference type="ChEBI" id="CHEBI:29105"/>
        <note>catalytic</note>
    </ligand>
</feature>
<evidence type="ECO:0000256" key="6">
    <source>
        <dbReference type="ARBA" id="ARBA00022723"/>
    </source>
</evidence>
<feature type="active site" description="Proton donor" evidence="12">
    <location>
        <position position="57"/>
    </location>
</feature>
<comment type="similarity">
    <text evidence="3 15">Belongs to the cytidine and deoxycytidylate deaminase family.</text>
</comment>
<evidence type="ECO:0000256" key="7">
    <source>
        <dbReference type="ARBA" id="ARBA00022801"/>
    </source>
</evidence>
<evidence type="ECO:0000256" key="15">
    <source>
        <dbReference type="RuleBase" id="RU364006"/>
    </source>
</evidence>
<dbReference type="GO" id="GO:0072527">
    <property type="term" value="P:pyrimidine-containing compound metabolic process"/>
    <property type="evidence" value="ECO:0007669"/>
    <property type="project" value="UniProtKB-ARBA"/>
</dbReference>
<dbReference type="NCBIfam" id="NF004064">
    <property type="entry name" value="PRK05578.1"/>
    <property type="match status" value="1"/>
</dbReference>
<dbReference type="PANTHER" id="PTHR11644">
    <property type="entry name" value="CYTIDINE DEAMINASE"/>
    <property type="match status" value="1"/>
</dbReference>
<evidence type="ECO:0000313" key="17">
    <source>
        <dbReference type="EMBL" id="XDV08973.1"/>
    </source>
</evidence>
<sequence length="137" mass="14897">MKNTSSSLVAMAQSAAQQAYVPYSKFKVGAVLSFANGATVTGCNIENVSYGLTNCAERTAIFSAIAQGFDPRQISSVVVFTPSDQVYSPCGACRQVMTEFLAPDTKVISACYQGQREWTLAELLPDAFHFDINEYRD</sequence>
<dbReference type="CDD" id="cd01283">
    <property type="entry name" value="cytidine_deaminase"/>
    <property type="match status" value="1"/>
</dbReference>
<dbReference type="GO" id="GO:0005829">
    <property type="term" value="C:cytosol"/>
    <property type="evidence" value="ECO:0007669"/>
    <property type="project" value="TreeGrafter"/>
</dbReference>
<dbReference type="InterPro" id="IPR016193">
    <property type="entry name" value="Cytidine_deaminase-like"/>
</dbReference>
<evidence type="ECO:0000256" key="5">
    <source>
        <dbReference type="ARBA" id="ARBA00018266"/>
    </source>
</evidence>
<evidence type="ECO:0000256" key="12">
    <source>
        <dbReference type="PIRSR" id="PIRSR606262-1"/>
    </source>
</evidence>
<feature type="binding site" evidence="14">
    <location>
        <position position="93"/>
    </location>
    <ligand>
        <name>Zn(2+)</name>
        <dbReference type="ChEBI" id="CHEBI:29105"/>
        <note>catalytic</note>
    </ligand>
</feature>
<dbReference type="EMBL" id="CP165718">
    <property type="protein sequence ID" value="XDV08973.1"/>
    <property type="molecule type" value="Genomic_DNA"/>
</dbReference>
<protein>
    <recommendedName>
        <fullName evidence="5 15">Cytidine deaminase</fullName>
        <ecNumber evidence="4 15">3.5.4.5</ecNumber>
    </recommendedName>
    <alternativeName>
        <fullName evidence="9 15">Cytidine aminohydrolase</fullName>
    </alternativeName>
</protein>
<dbReference type="Pfam" id="PF00383">
    <property type="entry name" value="dCMP_cyt_deam_1"/>
    <property type="match status" value="1"/>
</dbReference>
<evidence type="ECO:0000256" key="1">
    <source>
        <dbReference type="ARBA" id="ARBA00001947"/>
    </source>
</evidence>
<dbReference type="PANTHER" id="PTHR11644:SF2">
    <property type="entry name" value="CYTIDINE DEAMINASE"/>
    <property type="match status" value="1"/>
</dbReference>
<comment type="catalytic activity">
    <reaction evidence="10 15">
        <text>2'-deoxycytidine + H2O + H(+) = 2'-deoxyuridine + NH4(+)</text>
        <dbReference type="Rhea" id="RHEA:13433"/>
        <dbReference type="ChEBI" id="CHEBI:15377"/>
        <dbReference type="ChEBI" id="CHEBI:15378"/>
        <dbReference type="ChEBI" id="CHEBI:15698"/>
        <dbReference type="ChEBI" id="CHEBI:16450"/>
        <dbReference type="ChEBI" id="CHEBI:28938"/>
        <dbReference type="EC" id="3.5.4.5"/>
    </reaction>
</comment>
<dbReference type="NCBIfam" id="TIGR01354">
    <property type="entry name" value="cyt_deam_tetra"/>
    <property type="match status" value="1"/>
</dbReference>
<evidence type="ECO:0000256" key="2">
    <source>
        <dbReference type="ARBA" id="ARBA00003949"/>
    </source>
</evidence>
<feature type="domain" description="CMP/dCMP-type deaminase" evidence="16">
    <location>
        <begin position="3"/>
        <end position="131"/>
    </location>
</feature>
<name>A0AB39X9C2_9GAMM</name>
<dbReference type="RefSeq" id="WP_153826328.1">
    <property type="nucleotide sequence ID" value="NZ_CP165718.1"/>
</dbReference>
<dbReference type="InterPro" id="IPR006262">
    <property type="entry name" value="Cyt_deam_tetra"/>
</dbReference>
<dbReference type="GO" id="GO:0004126">
    <property type="term" value="F:cytidine deaminase activity"/>
    <property type="evidence" value="ECO:0007669"/>
    <property type="project" value="UniProtKB-UniRule"/>
</dbReference>
<comment type="cofactor">
    <cofactor evidence="1 14 15">
        <name>Zn(2+)</name>
        <dbReference type="ChEBI" id="CHEBI:29105"/>
    </cofactor>
</comment>
<dbReference type="FunFam" id="3.40.140.10:FF:000008">
    <property type="entry name" value="Cytidine deaminase"/>
    <property type="match status" value="1"/>
</dbReference>
<organism evidence="17">
    <name type="scientific">Pseudidiomarina sp. PP-1MA</name>
    <dbReference type="NCBI Taxonomy" id="3237706"/>
    <lineage>
        <taxon>Bacteria</taxon>
        <taxon>Pseudomonadati</taxon>
        <taxon>Pseudomonadota</taxon>
        <taxon>Gammaproteobacteria</taxon>
        <taxon>Alteromonadales</taxon>
        <taxon>Idiomarinaceae</taxon>
        <taxon>Pseudidiomarina</taxon>
    </lineage>
</organism>
<feature type="binding site" evidence="13">
    <location>
        <begin position="44"/>
        <end position="50"/>
    </location>
    <ligand>
        <name>substrate</name>
    </ligand>
</feature>
<dbReference type="GO" id="GO:0055086">
    <property type="term" value="P:nucleobase-containing small molecule metabolic process"/>
    <property type="evidence" value="ECO:0007669"/>
    <property type="project" value="UniProtKB-ARBA"/>
</dbReference>
<dbReference type="GO" id="GO:0042802">
    <property type="term" value="F:identical protein binding"/>
    <property type="evidence" value="ECO:0007669"/>
    <property type="project" value="UniProtKB-ARBA"/>
</dbReference>
<reference evidence="17" key="1">
    <citation type="submission" date="2024-07" db="EMBL/GenBank/DDBJ databases">
        <title>Whole genome sequence of bacterial strains from algal surface.</title>
        <authorList>
            <person name="Kumar P."/>
        </authorList>
    </citation>
    <scope>NUCLEOTIDE SEQUENCE</scope>
    <source>
        <strain evidence="17">PP-1MA</strain>
    </source>
</reference>
<dbReference type="EC" id="3.5.4.5" evidence="4 15"/>
<evidence type="ECO:0000259" key="16">
    <source>
        <dbReference type="PROSITE" id="PS51747"/>
    </source>
</evidence>
<accession>A0AB39X9C2</accession>
<dbReference type="InterPro" id="IPR002125">
    <property type="entry name" value="CMP_dCMP_dom"/>
</dbReference>
<dbReference type="SUPFAM" id="SSF53927">
    <property type="entry name" value="Cytidine deaminase-like"/>
    <property type="match status" value="1"/>
</dbReference>
<gene>
    <name evidence="17" type="ORF">AB8S08_09380</name>
</gene>